<dbReference type="Proteomes" id="UP000053947">
    <property type="component" value="Unassembled WGS sequence"/>
</dbReference>
<feature type="region of interest" description="Disordered" evidence="1">
    <location>
        <begin position="1"/>
        <end position="70"/>
    </location>
</feature>
<comment type="caution">
    <text evidence="2">The sequence shown here is derived from an EMBL/GenBank/DDBJ whole genome shotgun (WGS) entry which is preliminary data.</text>
</comment>
<protein>
    <submittedName>
        <fullName evidence="2">Uncharacterized protein</fullName>
    </submittedName>
</protein>
<dbReference type="STRING" id="1217799.DEALK_08290"/>
<keyword evidence="3" id="KW-1185">Reference proteome</keyword>
<evidence type="ECO:0000313" key="3">
    <source>
        <dbReference type="Proteomes" id="UP000053947"/>
    </source>
</evidence>
<organism evidence="2 3">
    <name type="scientific">Dehalogenimonas alkenigignens</name>
    <dbReference type="NCBI Taxonomy" id="1217799"/>
    <lineage>
        <taxon>Bacteria</taxon>
        <taxon>Bacillati</taxon>
        <taxon>Chloroflexota</taxon>
        <taxon>Dehalococcoidia</taxon>
        <taxon>Dehalococcoidales</taxon>
        <taxon>Dehalococcoidaceae</taxon>
        <taxon>Dehalogenimonas</taxon>
    </lineage>
</organism>
<accession>A0A0W0GHE6</accession>
<evidence type="ECO:0000313" key="2">
    <source>
        <dbReference type="EMBL" id="KTB47984.1"/>
    </source>
</evidence>
<dbReference type="EMBL" id="LFDV01000002">
    <property type="protein sequence ID" value="KTB47984.1"/>
    <property type="molecule type" value="Genomic_DNA"/>
</dbReference>
<feature type="compositionally biased region" description="Basic and acidic residues" evidence="1">
    <location>
        <begin position="20"/>
        <end position="61"/>
    </location>
</feature>
<proteinExistence type="predicted"/>
<sequence>MLTSGHRFLPEPEGQAVKIETADHRNDVKNHRRYLRGEGRSILRGDRRDDADRSGDTDAEQRQSQAFQKTAHLISPLLGHCL</sequence>
<name>A0A0W0GHE6_9CHLR</name>
<gene>
    <name evidence="2" type="ORF">DEALK_08290</name>
</gene>
<reference evidence="2 3" key="1">
    <citation type="submission" date="2015-06" db="EMBL/GenBank/DDBJ databases">
        <title>Genome sequence of the organohalide-respiring Dehalogenimonas alkenigignens type strain (IP3-3T).</title>
        <authorList>
            <person name="Key T.A."/>
            <person name="Richmond D.P."/>
            <person name="Bowman K.S."/>
            <person name="Cho Y.-J."/>
            <person name="Chun J."/>
            <person name="da Costa M.S."/>
            <person name="Rainey F.A."/>
            <person name="Moe W.M."/>
        </authorList>
    </citation>
    <scope>NUCLEOTIDE SEQUENCE [LARGE SCALE GENOMIC DNA]</scope>
    <source>
        <strain evidence="2 3">IP3-3</strain>
    </source>
</reference>
<dbReference type="AlphaFoldDB" id="A0A0W0GHE6"/>
<evidence type="ECO:0000256" key="1">
    <source>
        <dbReference type="SAM" id="MobiDB-lite"/>
    </source>
</evidence>